<keyword evidence="2" id="KW-1185">Reference proteome</keyword>
<dbReference type="AlphaFoldDB" id="A0A1R2D1G3"/>
<proteinExistence type="predicted"/>
<dbReference type="Pfam" id="PF07004">
    <property type="entry name" value="SHIPPO-rpt"/>
    <property type="match status" value="1"/>
</dbReference>
<name>A0A1R2D1G3_9CILI</name>
<accession>A0A1R2D1G3</accession>
<reference evidence="1 2" key="1">
    <citation type="submission" date="2016-11" db="EMBL/GenBank/DDBJ databases">
        <title>The macronuclear genome of Stentor coeruleus: a giant cell with tiny introns.</title>
        <authorList>
            <person name="Slabodnick M."/>
            <person name="Ruby J.G."/>
            <person name="Reiff S.B."/>
            <person name="Swart E.C."/>
            <person name="Gosai S."/>
            <person name="Prabakaran S."/>
            <person name="Witkowska E."/>
            <person name="Larue G.E."/>
            <person name="Fisher S."/>
            <person name="Freeman R.M."/>
            <person name="Gunawardena J."/>
            <person name="Chu W."/>
            <person name="Stover N.A."/>
            <person name="Gregory B.D."/>
            <person name="Nowacki M."/>
            <person name="Derisi J."/>
            <person name="Roy S.W."/>
            <person name="Marshall W.F."/>
            <person name="Sood P."/>
        </authorList>
    </citation>
    <scope>NUCLEOTIDE SEQUENCE [LARGE SCALE GENOMIC DNA]</scope>
    <source>
        <strain evidence="1">WM001</strain>
    </source>
</reference>
<sequence>MLSPDLYDRNFEDLLKSLNYSRDKRVRLGKTTQRINELSTPKKQHLNESEDYIGPGSYNPEDKFLSTKCKSPSIRIGKSSRFKYTEIHPLRNTKSSNLSSKKTMCKSLNLTDTFSSPKYSFKRTGHNLKLVENPNFPGVGKYSPRSEKQHKAFSFKKSKRNFDWKNDIKKLPKLVDFDRKYS</sequence>
<evidence type="ECO:0000313" key="2">
    <source>
        <dbReference type="Proteomes" id="UP000187209"/>
    </source>
</evidence>
<evidence type="ECO:0000313" key="1">
    <source>
        <dbReference type="EMBL" id="OMJ95095.1"/>
    </source>
</evidence>
<protein>
    <submittedName>
        <fullName evidence="1">Uncharacterized protein</fullName>
    </submittedName>
</protein>
<organism evidence="1 2">
    <name type="scientific">Stentor coeruleus</name>
    <dbReference type="NCBI Taxonomy" id="5963"/>
    <lineage>
        <taxon>Eukaryota</taxon>
        <taxon>Sar</taxon>
        <taxon>Alveolata</taxon>
        <taxon>Ciliophora</taxon>
        <taxon>Postciliodesmatophora</taxon>
        <taxon>Heterotrichea</taxon>
        <taxon>Heterotrichida</taxon>
        <taxon>Stentoridae</taxon>
        <taxon>Stentor</taxon>
    </lineage>
</organism>
<dbReference type="Proteomes" id="UP000187209">
    <property type="component" value="Unassembled WGS sequence"/>
</dbReference>
<gene>
    <name evidence="1" type="ORF">SteCoe_1636</name>
</gene>
<dbReference type="EMBL" id="MPUH01000017">
    <property type="protein sequence ID" value="OMJ95095.1"/>
    <property type="molecule type" value="Genomic_DNA"/>
</dbReference>
<comment type="caution">
    <text evidence="1">The sequence shown here is derived from an EMBL/GenBank/DDBJ whole genome shotgun (WGS) entry which is preliminary data.</text>
</comment>
<dbReference type="InterPro" id="IPR010736">
    <property type="entry name" value="SHIPPO-rpt"/>
</dbReference>